<accession>A0ABS4FV92</accession>
<feature type="transmembrane region" description="Helical" evidence="6">
    <location>
        <begin position="351"/>
        <end position="372"/>
    </location>
</feature>
<dbReference type="PANTHER" id="PTHR30287:SF2">
    <property type="entry name" value="BLL1001 PROTEIN"/>
    <property type="match status" value="1"/>
</dbReference>
<feature type="transmembrane region" description="Helical" evidence="6">
    <location>
        <begin position="21"/>
        <end position="42"/>
    </location>
</feature>
<feature type="transmembrane region" description="Helical" evidence="6">
    <location>
        <begin position="644"/>
        <end position="668"/>
    </location>
</feature>
<protein>
    <submittedName>
        <fullName evidence="8">ABC transport system permease protein</fullName>
    </submittedName>
</protein>
<proteinExistence type="predicted"/>
<keyword evidence="4 6" id="KW-1133">Transmembrane helix</keyword>
<organism evidence="8 9">
    <name type="scientific">Paenibacillus turicensis</name>
    <dbReference type="NCBI Taxonomy" id="160487"/>
    <lineage>
        <taxon>Bacteria</taxon>
        <taxon>Bacillati</taxon>
        <taxon>Bacillota</taxon>
        <taxon>Bacilli</taxon>
        <taxon>Bacillales</taxon>
        <taxon>Paenibacillaceae</taxon>
        <taxon>Paenibacillus</taxon>
    </lineage>
</organism>
<dbReference type="InterPro" id="IPR003838">
    <property type="entry name" value="ABC3_permease_C"/>
</dbReference>
<evidence type="ECO:0000313" key="9">
    <source>
        <dbReference type="Proteomes" id="UP001519272"/>
    </source>
</evidence>
<reference evidence="8 9" key="1">
    <citation type="submission" date="2021-03" db="EMBL/GenBank/DDBJ databases">
        <title>Genomic Encyclopedia of Type Strains, Phase IV (KMG-IV): sequencing the most valuable type-strain genomes for metagenomic binning, comparative biology and taxonomic classification.</title>
        <authorList>
            <person name="Goeker M."/>
        </authorList>
    </citation>
    <scope>NUCLEOTIDE SEQUENCE [LARGE SCALE GENOMIC DNA]</scope>
    <source>
        <strain evidence="8 9">DSM 14349</strain>
    </source>
</reference>
<feature type="domain" description="ABC3 transporter permease C-terminal" evidence="7">
    <location>
        <begin position="651"/>
        <end position="769"/>
    </location>
</feature>
<dbReference type="InterPro" id="IPR038766">
    <property type="entry name" value="Membrane_comp_ABC_pdt"/>
</dbReference>
<feature type="transmembrane region" description="Helical" evidence="6">
    <location>
        <begin position="254"/>
        <end position="276"/>
    </location>
</feature>
<evidence type="ECO:0000256" key="4">
    <source>
        <dbReference type="ARBA" id="ARBA00022989"/>
    </source>
</evidence>
<dbReference type="EMBL" id="JAGGKG010000015">
    <property type="protein sequence ID" value="MBP1906445.1"/>
    <property type="molecule type" value="Genomic_DNA"/>
</dbReference>
<feature type="transmembrane region" description="Helical" evidence="6">
    <location>
        <begin position="425"/>
        <end position="446"/>
    </location>
</feature>
<evidence type="ECO:0000313" key="8">
    <source>
        <dbReference type="EMBL" id="MBP1906445.1"/>
    </source>
</evidence>
<feature type="transmembrane region" description="Helical" evidence="6">
    <location>
        <begin position="739"/>
        <end position="762"/>
    </location>
</feature>
<keyword evidence="2" id="KW-1003">Cell membrane</keyword>
<keyword evidence="5 6" id="KW-0472">Membrane</keyword>
<evidence type="ECO:0000259" key="7">
    <source>
        <dbReference type="Pfam" id="PF02687"/>
    </source>
</evidence>
<gene>
    <name evidence="8" type="ORF">J2Z32_003095</name>
</gene>
<evidence type="ECO:0000256" key="6">
    <source>
        <dbReference type="SAM" id="Phobius"/>
    </source>
</evidence>
<dbReference type="PANTHER" id="PTHR30287">
    <property type="entry name" value="MEMBRANE COMPONENT OF PREDICTED ABC SUPERFAMILY METABOLITE UPTAKE TRANSPORTER"/>
    <property type="match status" value="1"/>
</dbReference>
<feature type="transmembrane region" description="Helical" evidence="6">
    <location>
        <begin position="304"/>
        <end position="331"/>
    </location>
</feature>
<name>A0ABS4FV92_9BACL</name>
<dbReference type="Proteomes" id="UP001519272">
    <property type="component" value="Unassembled WGS sequence"/>
</dbReference>
<evidence type="ECO:0000256" key="2">
    <source>
        <dbReference type="ARBA" id="ARBA00022475"/>
    </source>
</evidence>
<dbReference type="Pfam" id="PF02687">
    <property type="entry name" value="FtsX"/>
    <property type="match status" value="2"/>
</dbReference>
<comment type="caution">
    <text evidence="8">The sequence shown here is derived from an EMBL/GenBank/DDBJ whole genome shotgun (WGS) entry which is preliminary data.</text>
</comment>
<dbReference type="RefSeq" id="WP_210090043.1">
    <property type="nucleotide sequence ID" value="NZ_JAGGKG010000015.1"/>
</dbReference>
<feature type="domain" description="ABC3 transporter permease C-terminal" evidence="7">
    <location>
        <begin position="262"/>
        <end position="382"/>
    </location>
</feature>
<evidence type="ECO:0000256" key="1">
    <source>
        <dbReference type="ARBA" id="ARBA00004651"/>
    </source>
</evidence>
<feature type="transmembrane region" description="Helical" evidence="6">
    <location>
        <begin position="696"/>
        <end position="719"/>
    </location>
</feature>
<keyword evidence="9" id="KW-1185">Reference proteome</keyword>
<keyword evidence="3 6" id="KW-0812">Transmembrane</keyword>
<evidence type="ECO:0000256" key="3">
    <source>
        <dbReference type="ARBA" id="ARBA00022692"/>
    </source>
</evidence>
<sequence length="777" mass="86428">MGSFKFAIANIKKSKSAELSLFILIILASLLLTIGAGVLLTMNNFFPDKATSLHDAHVNILMDRKQYKEDYHKFISSYPGVDQAEKENVLLLTRSTIKLNDERLSIKAAILDLDHQRQIAPLRLIEGTISRNNDVIYLPYMFKLKYNYELDQIFEINYHNTSYRYHIAGFFDTALMGSGIFKFYLPHSGYGELQNQVGDELNGVLLSSILQDSQQASSLLTAYIQTFPESSEAVTPSFAAIDIQMAQNENSMTINAISIILIAFSAIVVLISLIIIQFRIKNSIHESLKNIAVLKAIGYTSKQIIFPIILQFVMIALVGGCIGVSLCYAIFPFVNSLITSLSGLLWQGNTPMSAALFSLLTILILVFLVVVISSIRIRKLKPVEGLRSGINSHNFKRNFFALEQARGGISFVMSCKNIMTNIRQIIMVVIITTAVTFASIFSFVMYDNIANDKTALLQMLGTETPNIGIIAAQEQDAEQLITVINGMNGVIKANIQDQRQAVINGMLITLSITDDFEKLEINTVIKGKQPKYDNEIVLSKGLAQRLGKDIGDQVKLTMGASTYTFLISGLNQINDGGYGSAAMTTQSIRYLIPNYRSSVINVYLQKEHKSQFIDQFKQLHSNKIVMISDVDQALDKAFQSYTSMMFSVMVVILIATLLVIMLILYILIKMTIVKQKHQFGLLKALGFTTMQLMTQVTLSFTPVIFVGTILGGILGYLYINPLLGLLFSNAGMSNVHFVIHPSNIILLCISITCLAYTVAMIITRKIKSISTYNLLTE</sequence>
<comment type="subcellular location">
    <subcellularLocation>
        <location evidence="1">Cell membrane</location>
        <topology evidence="1">Multi-pass membrane protein</topology>
    </subcellularLocation>
</comment>
<evidence type="ECO:0000256" key="5">
    <source>
        <dbReference type="ARBA" id="ARBA00023136"/>
    </source>
</evidence>